<evidence type="ECO:0000256" key="6">
    <source>
        <dbReference type="ARBA" id="ARBA00023237"/>
    </source>
</evidence>
<evidence type="ECO:0000313" key="10">
    <source>
        <dbReference type="EMBL" id="MCG2462212.1"/>
    </source>
</evidence>
<sequence length="1138" mass="125999">MKKENIRLLLFFLLGIITTGAFAQQEVTGVIRSDDGELLPGVSVVIKGTLIGVTSDFDGNYAIQSQNEQSVLVFSYLGMETQEITVGNRSNIDVVMKVSSEQLDEVVVTALGISREKKSIGYSVSEVEGDALDKVPRENVLNGLSGKVSGVAINSTGTAGSSVSMVIRGATSLSSDNQPLFVVDGTPVFNTINNVGGVGGDNRVDYGNAISDLNADDIESITVLKGASAAALYGSRAGNGVVLVTTKSGKAKKGLGVTVNSSTVFDIPTTYLDTHRRFAAGSRPYTPDNYPTNPYGAIVIGENGSAWAGPELDKGYMAIQWPYSAQELASGVPVPRELKAYDNPRNFFDTAITTSNNISIQDNNERINYRLSYSGMTNKGFIPNTDLNKHAINLNSTLRLNKALSVSTSLNYAKSFSDNRAAGNRGANPIQAMYEIAPHIDVRGMKDYWLPGYEGLYQNSPYQWGDDPTESTEWNNPYFLANEVKNSFMRNRFYGNVKADWQITDDFSAFVRYNFDELNEDRETKISSGYTKEMNGAYGITDIFRNEVNIDYLLTYKKKYDNWDFTVSFGGNQRKYKSTSTTNQTKNGGQGLLIPNLFTLYNIAPDNLYYNNYTSEKQVNSLYGLASIGFKNFLYVDVTGRNDWSSTLPEGNNSYFYPSVSGSLLLNNVFDMGDKISLIKLRAGYAEVGNDTDPYNLDPVLNNQGTWGKGLMLSVPSSLLNPDLKPESQESWEVGADLAFFQNRLSISGTYYVSNNRNQIFPVQSPISSGYSSQLINAGLLTNKGYEGSLNSTIIANSNWHWDMGFVFTKNKTWVMELPEGLDRIDFWSDAKGGASTWIGEEVGTIYDRAMVRVDDVDSPYYGWPILDEDGWEDSDRTLQDENGKRVAPIIGNFNPNFILGMTTSVAYKNWSLSMNFDWRNGGQFVSQTYRYGESDMHTQRWLDKIHNFSDVGDVPTYLKDHADQYLSPDGEFFVLVGGPTAADGGYSHEEGGITLNDGVFMPGVVGDYDDNGNFIAERENLGGPGTSYIRYQDYYGWSYTKTATFDADFIKLREISLTYNIPSMRLQQIGIQNMAVSLFSRNIMVWNKANIGVDPEMAFQPESSTQGRSGMQFKQGIERFNVNPWAVPVGFKVSFGF</sequence>
<organism evidence="10 11">
    <name type="scientific">Cerina litoralis</name>
    <dbReference type="NCBI Taxonomy" id="2874477"/>
    <lineage>
        <taxon>Bacteria</taxon>
        <taxon>Pseudomonadati</taxon>
        <taxon>Bacteroidota</taxon>
        <taxon>Flavobacteriia</taxon>
        <taxon>Flavobacteriales</taxon>
        <taxon>Flavobacteriaceae</taxon>
        <taxon>Cerina</taxon>
    </lineage>
</organism>
<keyword evidence="3 7" id="KW-1134">Transmembrane beta strand</keyword>
<feature type="chain" id="PRO_5042194049" evidence="8">
    <location>
        <begin position="24"/>
        <end position="1138"/>
    </location>
</feature>
<evidence type="ECO:0000256" key="5">
    <source>
        <dbReference type="ARBA" id="ARBA00023136"/>
    </source>
</evidence>
<dbReference type="NCBIfam" id="TIGR04057">
    <property type="entry name" value="SusC_RagA_signa"/>
    <property type="match status" value="1"/>
</dbReference>
<evidence type="ECO:0000256" key="1">
    <source>
        <dbReference type="ARBA" id="ARBA00004571"/>
    </source>
</evidence>
<comment type="similarity">
    <text evidence="7">Belongs to the TonB-dependent receptor family.</text>
</comment>
<dbReference type="InterPro" id="IPR037066">
    <property type="entry name" value="Plug_dom_sf"/>
</dbReference>
<keyword evidence="11" id="KW-1185">Reference proteome</keyword>
<evidence type="ECO:0000256" key="8">
    <source>
        <dbReference type="SAM" id="SignalP"/>
    </source>
</evidence>
<proteinExistence type="inferred from homology"/>
<dbReference type="PROSITE" id="PS52016">
    <property type="entry name" value="TONB_DEPENDENT_REC_3"/>
    <property type="match status" value="1"/>
</dbReference>
<evidence type="ECO:0000313" key="11">
    <source>
        <dbReference type="Proteomes" id="UP001200642"/>
    </source>
</evidence>
<comment type="caution">
    <text evidence="10">The sequence shown here is derived from an EMBL/GenBank/DDBJ whole genome shotgun (WGS) entry which is preliminary data.</text>
</comment>
<protein>
    <submittedName>
        <fullName evidence="10">SusC/RagA family TonB-linked outer membrane protein</fullName>
    </submittedName>
</protein>
<name>A0AAE3JUA8_9FLAO</name>
<dbReference type="NCBIfam" id="TIGR04056">
    <property type="entry name" value="OMP_RagA_SusC"/>
    <property type="match status" value="1"/>
</dbReference>
<feature type="domain" description="TonB-dependent receptor plug" evidence="9">
    <location>
        <begin position="117"/>
        <end position="241"/>
    </location>
</feature>
<comment type="subcellular location">
    <subcellularLocation>
        <location evidence="1 7">Cell outer membrane</location>
        <topology evidence="1 7">Multi-pass membrane protein</topology>
    </subcellularLocation>
</comment>
<keyword evidence="2 7" id="KW-0813">Transport</keyword>
<dbReference type="Proteomes" id="UP001200642">
    <property type="component" value="Unassembled WGS sequence"/>
</dbReference>
<dbReference type="RefSeq" id="WP_317903352.1">
    <property type="nucleotide sequence ID" value="NZ_JAIRBC010000026.1"/>
</dbReference>
<evidence type="ECO:0000256" key="2">
    <source>
        <dbReference type="ARBA" id="ARBA00022448"/>
    </source>
</evidence>
<dbReference type="Gene3D" id="2.40.170.20">
    <property type="entry name" value="TonB-dependent receptor, beta-barrel domain"/>
    <property type="match status" value="1"/>
</dbReference>
<keyword evidence="6 7" id="KW-0998">Cell outer membrane</keyword>
<dbReference type="EMBL" id="JAIRBC010000026">
    <property type="protein sequence ID" value="MCG2462212.1"/>
    <property type="molecule type" value="Genomic_DNA"/>
</dbReference>
<accession>A0AAE3JUA8</accession>
<reference evidence="10" key="1">
    <citation type="submission" date="2023-02" db="EMBL/GenBank/DDBJ databases">
        <title>Genome of Flavobacteriaceae gen. nov. sp. strain F89.</title>
        <authorList>
            <person name="Wang Y."/>
        </authorList>
    </citation>
    <scope>NUCLEOTIDE SEQUENCE</scope>
    <source>
        <strain evidence="10">F89</strain>
    </source>
</reference>
<dbReference type="InterPro" id="IPR023996">
    <property type="entry name" value="TonB-dep_OMP_SusC/RagA"/>
</dbReference>
<dbReference type="GO" id="GO:0009279">
    <property type="term" value="C:cell outer membrane"/>
    <property type="evidence" value="ECO:0007669"/>
    <property type="project" value="UniProtKB-SubCell"/>
</dbReference>
<dbReference type="Gene3D" id="2.60.40.1120">
    <property type="entry name" value="Carboxypeptidase-like, regulatory domain"/>
    <property type="match status" value="1"/>
</dbReference>
<keyword evidence="8" id="KW-0732">Signal</keyword>
<dbReference type="AlphaFoldDB" id="A0AAE3JUA8"/>
<gene>
    <name evidence="10" type="ORF">K8352_15740</name>
</gene>
<dbReference type="SUPFAM" id="SSF49464">
    <property type="entry name" value="Carboxypeptidase regulatory domain-like"/>
    <property type="match status" value="1"/>
</dbReference>
<keyword evidence="5 7" id="KW-0472">Membrane</keyword>
<evidence type="ECO:0000256" key="3">
    <source>
        <dbReference type="ARBA" id="ARBA00022452"/>
    </source>
</evidence>
<dbReference type="InterPro" id="IPR039426">
    <property type="entry name" value="TonB-dep_rcpt-like"/>
</dbReference>
<dbReference type="Pfam" id="PF13715">
    <property type="entry name" value="CarbopepD_reg_2"/>
    <property type="match status" value="1"/>
</dbReference>
<dbReference type="InterPro" id="IPR008969">
    <property type="entry name" value="CarboxyPept-like_regulatory"/>
</dbReference>
<dbReference type="Pfam" id="PF07715">
    <property type="entry name" value="Plug"/>
    <property type="match status" value="1"/>
</dbReference>
<dbReference type="SUPFAM" id="SSF56935">
    <property type="entry name" value="Porins"/>
    <property type="match status" value="1"/>
</dbReference>
<evidence type="ECO:0000259" key="9">
    <source>
        <dbReference type="Pfam" id="PF07715"/>
    </source>
</evidence>
<dbReference type="InterPro" id="IPR036942">
    <property type="entry name" value="Beta-barrel_TonB_sf"/>
</dbReference>
<dbReference type="InterPro" id="IPR012910">
    <property type="entry name" value="Plug_dom"/>
</dbReference>
<evidence type="ECO:0000256" key="7">
    <source>
        <dbReference type="PROSITE-ProRule" id="PRU01360"/>
    </source>
</evidence>
<evidence type="ECO:0000256" key="4">
    <source>
        <dbReference type="ARBA" id="ARBA00022692"/>
    </source>
</evidence>
<feature type="signal peptide" evidence="8">
    <location>
        <begin position="1"/>
        <end position="23"/>
    </location>
</feature>
<dbReference type="InterPro" id="IPR023997">
    <property type="entry name" value="TonB-dep_OMP_SusC/RagA_CS"/>
</dbReference>
<dbReference type="Gene3D" id="2.170.130.10">
    <property type="entry name" value="TonB-dependent receptor, plug domain"/>
    <property type="match status" value="1"/>
</dbReference>
<keyword evidence="4 7" id="KW-0812">Transmembrane</keyword>